<comment type="caution">
    <text evidence="9">The sequence shown here is derived from an EMBL/GenBank/DDBJ whole genome shotgun (WGS) entry which is preliminary data.</text>
</comment>
<protein>
    <recommendedName>
        <fullName evidence="8">PTS EIIA type-4 domain-containing protein</fullName>
    </recommendedName>
</protein>
<keyword evidence="3" id="KW-0963">Cytoplasm</keyword>
<evidence type="ECO:0000256" key="6">
    <source>
        <dbReference type="ARBA" id="ARBA00022683"/>
    </source>
</evidence>
<dbReference type="RefSeq" id="WP_057876623.1">
    <property type="nucleotide sequence ID" value="NZ_AYZD01000027.1"/>
</dbReference>
<keyword evidence="5" id="KW-0808">Transferase</keyword>
<evidence type="ECO:0000256" key="3">
    <source>
        <dbReference type="ARBA" id="ARBA00022490"/>
    </source>
</evidence>
<dbReference type="PANTHER" id="PTHR33799">
    <property type="entry name" value="PTS PERMEASE-RELATED-RELATED"/>
    <property type="match status" value="1"/>
</dbReference>
<keyword evidence="2" id="KW-0813">Transport</keyword>
<evidence type="ECO:0000313" key="10">
    <source>
        <dbReference type="Proteomes" id="UP000051015"/>
    </source>
</evidence>
<name>A0A0R2D0F3_9LACO</name>
<dbReference type="Proteomes" id="UP000051015">
    <property type="component" value="Unassembled WGS sequence"/>
</dbReference>
<dbReference type="PROSITE" id="PS51096">
    <property type="entry name" value="PTS_EIIA_TYPE_4"/>
    <property type="match status" value="1"/>
</dbReference>
<dbReference type="EMBL" id="AYZD01000027">
    <property type="protein sequence ID" value="KRM95364.1"/>
    <property type="molecule type" value="Genomic_DNA"/>
</dbReference>
<organism evidence="9 10">
    <name type="scientific">Liquorilactobacillus aquaticus DSM 21051</name>
    <dbReference type="NCBI Taxonomy" id="1423725"/>
    <lineage>
        <taxon>Bacteria</taxon>
        <taxon>Bacillati</taxon>
        <taxon>Bacillota</taxon>
        <taxon>Bacilli</taxon>
        <taxon>Lactobacillales</taxon>
        <taxon>Lactobacillaceae</taxon>
        <taxon>Liquorilactobacillus</taxon>
    </lineage>
</organism>
<dbReference type="InterPro" id="IPR004701">
    <property type="entry name" value="PTS_EIIA_man-typ"/>
</dbReference>
<evidence type="ECO:0000313" key="9">
    <source>
        <dbReference type="EMBL" id="KRM95364.1"/>
    </source>
</evidence>
<dbReference type="SUPFAM" id="SSF53062">
    <property type="entry name" value="PTS system fructose IIA component-like"/>
    <property type="match status" value="1"/>
</dbReference>
<dbReference type="PANTHER" id="PTHR33799:SF1">
    <property type="entry name" value="PTS SYSTEM MANNOSE-SPECIFIC EIIAB COMPONENT-RELATED"/>
    <property type="match status" value="1"/>
</dbReference>
<dbReference type="GO" id="GO:0016301">
    <property type="term" value="F:kinase activity"/>
    <property type="evidence" value="ECO:0007669"/>
    <property type="project" value="UniProtKB-KW"/>
</dbReference>
<evidence type="ECO:0000256" key="1">
    <source>
        <dbReference type="ARBA" id="ARBA00004496"/>
    </source>
</evidence>
<accession>A0A0R2D0F3</accession>
<evidence type="ECO:0000256" key="4">
    <source>
        <dbReference type="ARBA" id="ARBA00022597"/>
    </source>
</evidence>
<evidence type="ECO:0000256" key="7">
    <source>
        <dbReference type="ARBA" id="ARBA00022777"/>
    </source>
</evidence>
<gene>
    <name evidence="9" type="ORF">FC19_GL001974</name>
</gene>
<dbReference type="Gene3D" id="3.40.50.510">
    <property type="entry name" value="Phosphotransferase system, mannose-type IIA component"/>
    <property type="match status" value="1"/>
</dbReference>
<keyword evidence="6" id="KW-0598">Phosphotransferase system</keyword>
<dbReference type="GO" id="GO:0009401">
    <property type="term" value="P:phosphoenolpyruvate-dependent sugar phosphotransferase system"/>
    <property type="evidence" value="ECO:0007669"/>
    <property type="project" value="UniProtKB-KW"/>
</dbReference>
<dbReference type="InterPro" id="IPR036662">
    <property type="entry name" value="PTS_EIIA_man-typ_sf"/>
</dbReference>
<dbReference type="GO" id="GO:0005737">
    <property type="term" value="C:cytoplasm"/>
    <property type="evidence" value="ECO:0007669"/>
    <property type="project" value="UniProtKB-SubCell"/>
</dbReference>
<evidence type="ECO:0000259" key="8">
    <source>
        <dbReference type="PROSITE" id="PS51096"/>
    </source>
</evidence>
<evidence type="ECO:0000256" key="5">
    <source>
        <dbReference type="ARBA" id="ARBA00022679"/>
    </source>
</evidence>
<dbReference type="GO" id="GO:0016020">
    <property type="term" value="C:membrane"/>
    <property type="evidence" value="ECO:0007669"/>
    <property type="project" value="InterPro"/>
</dbReference>
<feature type="domain" description="PTS EIIA type-4" evidence="8">
    <location>
        <begin position="1"/>
        <end position="122"/>
    </location>
</feature>
<keyword evidence="7" id="KW-0418">Kinase</keyword>
<dbReference type="PATRIC" id="fig|1423725.3.peg.2026"/>
<dbReference type="STRING" id="1423725.FC19_GL001974"/>
<keyword evidence="4" id="KW-0762">Sugar transport</keyword>
<proteinExistence type="predicted"/>
<comment type="subcellular location">
    <subcellularLocation>
        <location evidence="1">Cytoplasm</location>
    </subcellularLocation>
</comment>
<evidence type="ECO:0000256" key="2">
    <source>
        <dbReference type="ARBA" id="ARBA00022448"/>
    </source>
</evidence>
<dbReference type="InterPro" id="IPR051471">
    <property type="entry name" value="Bacterial_PTS_sugar_comp"/>
</dbReference>
<dbReference type="AlphaFoldDB" id="A0A0R2D0F3"/>
<dbReference type="Pfam" id="PF03610">
    <property type="entry name" value="EIIA-man"/>
    <property type="match status" value="1"/>
</dbReference>
<dbReference type="InterPro" id="IPR033887">
    <property type="entry name" value="PTS_IIA_man"/>
</dbReference>
<dbReference type="CDD" id="cd00006">
    <property type="entry name" value="PTS_IIA_man"/>
    <property type="match status" value="1"/>
</dbReference>
<reference evidence="9 10" key="1">
    <citation type="journal article" date="2015" name="Genome Announc.">
        <title>Expanding the biotechnology potential of lactobacilli through comparative genomics of 213 strains and associated genera.</title>
        <authorList>
            <person name="Sun Z."/>
            <person name="Harris H.M."/>
            <person name="McCann A."/>
            <person name="Guo C."/>
            <person name="Argimon S."/>
            <person name="Zhang W."/>
            <person name="Yang X."/>
            <person name="Jeffery I.B."/>
            <person name="Cooney J.C."/>
            <person name="Kagawa T.F."/>
            <person name="Liu W."/>
            <person name="Song Y."/>
            <person name="Salvetti E."/>
            <person name="Wrobel A."/>
            <person name="Rasinkangas P."/>
            <person name="Parkhill J."/>
            <person name="Rea M.C."/>
            <person name="O'Sullivan O."/>
            <person name="Ritari J."/>
            <person name="Douillard F.P."/>
            <person name="Paul Ross R."/>
            <person name="Yang R."/>
            <person name="Briner A.E."/>
            <person name="Felis G.E."/>
            <person name="de Vos W.M."/>
            <person name="Barrangou R."/>
            <person name="Klaenhammer T.R."/>
            <person name="Caufield P.W."/>
            <person name="Cui Y."/>
            <person name="Zhang H."/>
            <person name="O'Toole P.W."/>
        </authorList>
    </citation>
    <scope>NUCLEOTIDE SEQUENCE [LARGE SCALE GENOMIC DNA]</scope>
    <source>
        <strain evidence="9 10">DSM 21051</strain>
    </source>
</reference>
<keyword evidence="10" id="KW-1185">Reference proteome</keyword>
<sequence>MNKYLIATHGELAKGIKSTIELFAGQEQPISYISAYTDGTKDLDEELNGFFDGLNDEDSAVIFTDLYGGSVNQKVSVMAAGRKNIFIITGFNLPVILETVLGQAKITQDFIESVIKKGKDNLKQVQLQSDIDENEQDFFE</sequence>